<accession>A0A0L0G5V7</accession>
<reference evidence="1 2" key="1">
    <citation type="submission" date="2011-02" db="EMBL/GenBank/DDBJ databases">
        <title>The Genome Sequence of Sphaeroforma arctica JP610.</title>
        <authorList>
            <consortium name="The Broad Institute Genome Sequencing Platform"/>
            <person name="Russ C."/>
            <person name="Cuomo C."/>
            <person name="Young S.K."/>
            <person name="Zeng Q."/>
            <person name="Gargeya S."/>
            <person name="Alvarado L."/>
            <person name="Berlin A."/>
            <person name="Chapman S.B."/>
            <person name="Chen Z."/>
            <person name="Freedman E."/>
            <person name="Gellesch M."/>
            <person name="Goldberg J."/>
            <person name="Griggs A."/>
            <person name="Gujja S."/>
            <person name="Heilman E."/>
            <person name="Heiman D."/>
            <person name="Howarth C."/>
            <person name="Mehta T."/>
            <person name="Neiman D."/>
            <person name="Pearson M."/>
            <person name="Roberts A."/>
            <person name="Saif S."/>
            <person name="Shea T."/>
            <person name="Shenoy N."/>
            <person name="Sisk P."/>
            <person name="Stolte C."/>
            <person name="Sykes S."/>
            <person name="White J."/>
            <person name="Yandava C."/>
            <person name="Burger G."/>
            <person name="Gray M.W."/>
            <person name="Holland P.W.H."/>
            <person name="King N."/>
            <person name="Lang F.B.F."/>
            <person name="Roger A.J."/>
            <person name="Ruiz-Trillo I."/>
            <person name="Haas B."/>
            <person name="Nusbaum C."/>
            <person name="Birren B."/>
        </authorList>
    </citation>
    <scope>NUCLEOTIDE SEQUENCE [LARGE SCALE GENOMIC DNA]</scope>
    <source>
        <strain evidence="1 2">JP610</strain>
    </source>
</reference>
<dbReference type="EMBL" id="KQ241766">
    <property type="protein sequence ID" value="KNC84410.1"/>
    <property type="molecule type" value="Genomic_DNA"/>
</dbReference>
<dbReference type="GeneID" id="25903876"/>
<dbReference type="RefSeq" id="XP_014158312.1">
    <property type="nucleotide sequence ID" value="XM_014302837.1"/>
</dbReference>
<dbReference type="Proteomes" id="UP000054560">
    <property type="component" value="Unassembled WGS sequence"/>
</dbReference>
<protein>
    <submittedName>
        <fullName evidence="1">Uncharacterized protein</fullName>
    </submittedName>
</protein>
<proteinExistence type="predicted"/>
<evidence type="ECO:0000313" key="1">
    <source>
        <dbReference type="EMBL" id="KNC84410.1"/>
    </source>
</evidence>
<name>A0A0L0G5V7_9EUKA</name>
<gene>
    <name evidence="1" type="ORF">SARC_03372</name>
</gene>
<keyword evidence="2" id="KW-1185">Reference proteome</keyword>
<dbReference type="AlphaFoldDB" id="A0A0L0G5V7"/>
<organism evidence="1 2">
    <name type="scientific">Sphaeroforma arctica JP610</name>
    <dbReference type="NCBI Taxonomy" id="667725"/>
    <lineage>
        <taxon>Eukaryota</taxon>
        <taxon>Ichthyosporea</taxon>
        <taxon>Ichthyophonida</taxon>
        <taxon>Sphaeroforma</taxon>
    </lineage>
</organism>
<evidence type="ECO:0000313" key="2">
    <source>
        <dbReference type="Proteomes" id="UP000054560"/>
    </source>
</evidence>
<sequence length="174" mass="19578">MTGSGVQDDSVVPVVVQGDRCAGLMQVLILLQERFYMTGSGVQDDPVVPVVAQADSYAIDRTLAVLGDLGSQLKNQRMNTEKDLRKPHKDEQKRVMLVTTKQRKFTRSEALQDGHGVDLSDEDTHGDFKERLKSIKCFRCHRLDTLLLTATAGVLGDRSVRWMRRSRRKPRQGV</sequence>